<feature type="region of interest" description="Disordered" evidence="3">
    <location>
        <begin position="1"/>
        <end position="30"/>
    </location>
</feature>
<evidence type="ECO:0000256" key="3">
    <source>
        <dbReference type="SAM" id="MobiDB-lite"/>
    </source>
</evidence>
<proteinExistence type="predicted"/>
<protein>
    <submittedName>
        <fullName evidence="5">Bacterial regulatory s, tetR family protein</fullName>
    </submittedName>
</protein>
<feature type="compositionally biased region" description="Basic and acidic residues" evidence="3">
    <location>
        <begin position="1"/>
        <end position="10"/>
    </location>
</feature>
<dbReference type="AlphaFoldDB" id="X8CLS2"/>
<dbReference type="PRINTS" id="PR00455">
    <property type="entry name" value="HTHTETR"/>
</dbReference>
<dbReference type="Gene3D" id="1.10.357.10">
    <property type="entry name" value="Tetracycline Repressor, domain 2"/>
    <property type="match status" value="1"/>
</dbReference>
<evidence type="ECO:0000256" key="2">
    <source>
        <dbReference type="PROSITE-ProRule" id="PRU00335"/>
    </source>
</evidence>
<accession>X8CLS2</accession>
<reference evidence="5" key="1">
    <citation type="submission" date="2014-01" db="EMBL/GenBank/DDBJ databases">
        <authorList>
            <person name="Brown-Elliot B."/>
            <person name="Wallace R."/>
            <person name="Lenaerts A."/>
            <person name="Ordway D."/>
            <person name="DeGroote M.A."/>
            <person name="Parker T."/>
            <person name="Sizemore C."/>
            <person name="Tallon L.J."/>
            <person name="Sadzewicz L.K."/>
            <person name="Sengamalay N."/>
            <person name="Fraser C.M."/>
            <person name="Hine E."/>
            <person name="Shefchek K.A."/>
            <person name="Das S.P."/>
            <person name="Tettelin H."/>
        </authorList>
    </citation>
    <scope>NUCLEOTIDE SEQUENCE [LARGE SCALE GENOMIC DNA]</scope>
    <source>
        <strain evidence="5">4042</strain>
    </source>
</reference>
<dbReference type="Pfam" id="PF00440">
    <property type="entry name" value="TetR_N"/>
    <property type="match status" value="1"/>
</dbReference>
<gene>
    <name evidence="5" type="ORF">I553_8446</name>
</gene>
<dbReference type="InterPro" id="IPR050692">
    <property type="entry name" value="HTH_transcr_repressor_FabR"/>
</dbReference>
<keyword evidence="1 2" id="KW-0238">DNA-binding</keyword>
<dbReference type="Gene3D" id="1.10.10.60">
    <property type="entry name" value="Homeodomain-like"/>
    <property type="match status" value="1"/>
</dbReference>
<comment type="caution">
    <text evidence="5">The sequence shown here is derived from an EMBL/GenBank/DDBJ whole genome shotgun (WGS) entry which is preliminary data.</text>
</comment>
<dbReference type="GO" id="GO:0003677">
    <property type="term" value="F:DNA binding"/>
    <property type="evidence" value="ECO:0007669"/>
    <property type="project" value="UniProtKB-UniRule"/>
</dbReference>
<dbReference type="EMBL" id="JAOB01000029">
    <property type="protein sequence ID" value="EUA56398.1"/>
    <property type="molecule type" value="Genomic_DNA"/>
</dbReference>
<feature type="region of interest" description="Disordered" evidence="3">
    <location>
        <begin position="360"/>
        <end position="393"/>
    </location>
</feature>
<evidence type="ECO:0000313" key="5">
    <source>
        <dbReference type="EMBL" id="EUA56398.1"/>
    </source>
</evidence>
<feature type="domain" description="HTH tetR-type" evidence="4">
    <location>
        <begin position="29"/>
        <end position="89"/>
    </location>
</feature>
<dbReference type="PANTHER" id="PTHR47752:SF1">
    <property type="entry name" value="HTH-TYPE TRANSCRIPTIONAL REPRESSOR FABR"/>
    <property type="match status" value="1"/>
</dbReference>
<name>X8CLS2_MYCXE</name>
<dbReference type="InterPro" id="IPR001647">
    <property type="entry name" value="HTH_TetR"/>
</dbReference>
<feature type="compositionally biased region" description="Basic residues" evidence="3">
    <location>
        <begin position="369"/>
        <end position="378"/>
    </location>
</feature>
<evidence type="ECO:0000256" key="1">
    <source>
        <dbReference type="ARBA" id="ARBA00023125"/>
    </source>
</evidence>
<organism evidence="5">
    <name type="scientific">Mycobacterium xenopi 4042</name>
    <dbReference type="NCBI Taxonomy" id="1299334"/>
    <lineage>
        <taxon>Bacteria</taxon>
        <taxon>Bacillati</taxon>
        <taxon>Actinomycetota</taxon>
        <taxon>Actinomycetes</taxon>
        <taxon>Mycobacteriales</taxon>
        <taxon>Mycobacteriaceae</taxon>
        <taxon>Mycobacterium</taxon>
    </lineage>
</organism>
<sequence length="430" mass="47454">MNSRTPDPRPHRSGQGRGRERPSREERKEATRRAIVAAALKLLGDRSFGSLSLREVTREAGIVPAAFYRHFESMEALGLVLIDESFRTLRDMLRGARAGKLDPNRVIESSVEILVASVTDRREHWRFIGRERSSGMTVLRYAIRTEIRLITSELATDLARFPGLNAWSTEDLNVLATLFVNSMIVIAEAIEDAHSAEALEEIKRIAVKQLRMIAIGWPVGAATREVAALHRRGDDESMATKMSDLLGGVLASLRYEPTEKRLRVCLDDELVADTRRGLLVWEPRRVVPTYAVPVSDLSARLEHVETAAHPGDQPLLDPPSRPPRTAALARCSTSWSTTCGARRPRSGQTIPIWPTMSCLTSARSSGGKKTSRSWRTRTTRSNASTSWPAPATSGWSCRAGCWPHRRADAAVRDAAAGAVLSPTRRCGGRA</sequence>
<dbReference type="PATRIC" id="fig|1299334.3.peg.2548"/>
<dbReference type="SUPFAM" id="SSF46689">
    <property type="entry name" value="Homeodomain-like"/>
    <property type="match status" value="1"/>
</dbReference>
<feature type="compositionally biased region" description="Basic and acidic residues" evidence="3">
    <location>
        <begin position="17"/>
        <end position="30"/>
    </location>
</feature>
<dbReference type="InterPro" id="IPR009057">
    <property type="entry name" value="Homeodomain-like_sf"/>
</dbReference>
<feature type="DNA-binding region" description="H-T-H motif" evidence="2">
    <location>
        <begin position="52"/>
        <end position="71"/>
    </location>
</feature>
<evidence type="ECO:0000259" key="4">
    <source>
        <dbReference type="PROSITE" id="PS50977"/>
    </source>
</evidence>
<dbReference type="PROSITE" id="PS50977">
    <property type="entry name" value="HTH_TETR_2"/>
    <property type="match status" value="1"/>
</dbReference>
<dbReference type="PANTHER" id="PTHR47752">
    <property type="entry name" value="HTH-TYPE TRANSCRIPTIONAL REPRESSOR FABR"/>
    <property type="match status" value="1"/>
</dbReference>